<dbReference type="SMART" id="SM00667">
    <property type="entry name" value="LisH"/>
    <property type="match status" value="1"/>
</dbReference>
<accession>A0A0C7BLB3</accession>
<evidence type="ECO:0000259" key="1">
    <source>
        <dbReference type="PROSITE" id="PS50897"/>
    </source>
</evidence>
<dbReference type="Pfam" id="PF10607">
    <property type="entry name" value="CTLH"/>
    <property type="match status" value="1"/>
</dbReference>
<evidence type="ECO:0000313" key="3">
    <source>
        <dbReference type="Proteomes" id="UP000242381"/>
    </source>
</evidence>
<dbReference type="InterPro" id="IPR006594">
    <property type="entry name" value="LisH"/>
</dbReference>
<dbReference type="Proteomes" id="UP000242381">
    <property type="component" value="Unassembled WGS sequence"/>
</dbReference>
<reference evidence="2 3" key="1">
    <citation type="journal article" date="2016" name="Proc. Natl. Acad. Sci. U.S.A.">
        <title>Lipid metabolic changes in an early divergent fungus govern the establishment of a mutualistic symbiosis with endobacteria.</title>
        <authorList>
            <person name="Lastovetsky O.A."/>
            <person name="Gaspar M.L."/>
            <person name="Mondo S.J."/>
            <person name="LaButti K.M."/>
            <person name="Sandor L."/>
            <person name="Grigoriev I.V."/>
            <person name="Henry S.A."/>
            <person name="Pawlowska T.E."/>
        </authorList>
    </citation>
    <scope>NUCLEOTIDE SEQUENCE [LARGE SCALE GENOMIC DNA]</scope>
    <source>
        <strain evidence="2 3">ATCC 11559</strain>
    </source>
</reference>
<dbReference type="InterPro" id="IPR006595">
    <property type="entry name" value="CTLH_C"/>
</dbReference>
<dbReference type="EMBL" id="KV921444">
    <property type="protein sequence ID" value="ORE14984.1"/>
    <property type="molecule type" value="Genomic_DNA"/>
</dbReference>
<dbReference type="AlphaFoldDB" id="A0A0C7BLB3"/>
<name>A0A0C7BLB3_RHIZD</name>
<dbReference type="OMA" id="KMILWAQ"/>
<organism evidence="2 3">
    <name type="scientific">Rhizopus microsporus</name>
    <dbReference type="NCBI Taxonomy" id="58291"/>
    <lineage>
        <taxon>Eukaryota</taxon>
        <taxon>Fungi</taxon>
        <taxon>Fungi incertae sedis</taxon>
        <taxon>Mucoromycota</taxon>
        <taxon>Mucoromycotina</taxon>
        <taxon>Mucoromycetes</taxon>
        <taxon>Mucorales</taxon>
        <taxon>Mucorineae</taxon>
        <taxon>Rhizopodaceae</taxon>
        <taxon>Rhizopus</taxon>
    </lineage>
</organism>
<evidence type="ECO:0000313" key="2">
    <source>
        <dbReference type="EMBL" id="ORE14984.1"/>
    </source>
</evidence>
<dbReference type="PANTHER" id="PTHR12864">
    <property type="entry name" value="RAN BINDING PROTEIN 9-RELATED"/>
    <property type="match status" value="1"/>
</dbReference>
<dbReference type="SMART" id="SM00757">
    <property type="entry name" value="CRA"/>
    <property type="match status" value="1"/>
</dbReference>
<dbReference type="VEuPathDB" id="FungiDB:BCV72DRAFT_16404"/>
<protein>
    <recommendedName>
        <fullName evidence="1">CTLH domain-containing protein</fullName>
    </recommendedName>
</protein>
<sequence>MSSAANIDKKKKTISKEEWEQRLAKVKVNKQDLNQLVMNYLVVEGYKDAAEQFSLESGLEPTVDLQSIQERMDIRHAVQSGDIDTAIDLVNELNPEILDTNPQLYFHLQQQRLIELIRQGSFQEALEFATEEMAPRGEEHPEFLEELERTMALLAFQDSIDSPVQELLHPGQRQKTASELNAAILISQSQEKDPKLPNLLKMLAWSQEQLDERMNYPRIENWVKADLVVRDENGNHVDEDVTMSSL</sequence>
<dbReference type="OrthoDB" id="2415936at2759"/>
<dbReference type="InterPro" id="IPR024964">
    <property type="entry name" value="CTLH/CRA"/>
</dbReference>
<proteinExistence type="predicted"/>
<dbReference type="InterPro" id="IPR050618">
    <property type="entry name" value="Ubq-SigPath_Reg"/>
</dbReference>
<dbReference type="SMART" id="SM00668">
    <property type="entry name" value="CTLH"/>
    <property type="match status" value="1"/>
</dbReference>
<feature type="domain" description="CTLH" evidence="1">
    <location>
        <begin position="67"/>
        <end position="124"/>
    </location>
</feature>
<gene>
    <name evidence="2" type="ORF">BCV71DRAFT_220165</name>
</gene>
<dbReference type="InterPro" id="IPR013144">
    <property type="entry name" value="CRA_dom"/>
</dbReference>
<dbReference type="Pfam" id="PF08513">
    <property type="entry name" value="LisH"/>
    <property type="match status" value="1"/>
</dbReference>
<dbReference type="PROSITE" id="PS50897">
    <property type="entry name" value="CTLH"/>
    <property type="match status" value="1"/>
</dbReference>
<dbReference type="PROSITE" id="PS50896">
    <property type="entry name" value="LISH"/>
    <property type="match status" value="1"/>
</dbReference>